<keyword evidence="2" id="KW-0227">DNA damage</keyword>
<dbReference type="PANTHER" id="PTHR47964">
    <property type="entry name" value="ATP-DEPENDENT DNA HELICASE HOMOLOG RECG, CHLOROPLASTIC"/>
    <property type="match status" value="1"/>
</dbReference>
<keyword evidence="6" id="KW-0238">DNA-binding</keyword>
<evidence type="ECO:0000313" key="12">
    <source>
        <dbReference type="Proteomes" id="UP001202922"/>
    </source>
</evidence>
<comment type="caution">
    <text evidence="11">The sequence shown here is derived from an EMBL/GenBank/DDBJ whole genome shotgun (WGS) entry which is preliminary data.</text>
</comment>
<dbReference type="InterPro" id="IPR045562">
    <property type="entry name" value="RecG_dom3_C"/>
</dbReference>
<evidence type="ECO:0000259" key="9">
    <source>
        <dbReference type="PROSITE" id="PS51192"/>
    </source>
</evidence>
<evidence type="ECO:0000256" key="4">
    <source>
        <dbReference type="ARBA" id="ARBA00022806"/>
    </source>
</evidence>
<dbReference type="SUPFAM" id="SSF52540">
    <property type="entry name" value="P-loop containing nucleoside triphosphate hydrolases"/>
    <property type="match status" value="2"/>
</dbReference>
<evidence type="ECO:0000256" key="7">
    <source>
        <dbReference type="ARBA" id="ARBA00023204"/>
    </source>
</evidence>
<dbReference type="InterPro" id="IPR047112">
    <property type="entry name" value="RecG/Mfd"/>
</dbReference>
<accession>A0ABS9U0I4</accession>
<dbReference type="InterPro" id="IPR012340">
    <property type="entry name" value="NA-bd_OB-fold"/>
</dbReference>
<dbReference type="SMART" id="SM00487">
    <property type="entry name" value="DEXDc"/>
    <property type="match status" value="1"/>
</dbReference>
<reference evidence="11 12" key="1">
    <citation type="submission" date="2022-03" db="EMBL/GenBank/DDBJ databases">
        <title>Sinomonas sp. isolated from a soil.</title>
        <authorList>
            <person name="Han J."/>
            <person name="Kim D.-U."/>
        </authorList>
    </citation>
    <scope>NUCLEOTIDE SEQUENCE [LARGE SCALE GENOMIC DNA]</scope>
    <source>
        <strain evidence="11 12">5-5</strain>
    </source>
</reference>
<evidence type="ECO:0000256" key="1">
    <source>
        <dbReference type="ARBA" id="ARBA00022741"/>
    </source>
</evidence>
<name>A0ABS9U0I4_9MICC</name>
<dbReference type="RefSeq" id="WP_241053393.1">
    <property type="nucleotide sequence ID" value="NZ_JAKZBV010000001.1"/>
</dbReference>
<keyword evidence="1" id="KW-0547">Nucleotide-binding</keyword>
<dbReference type="CDD" id="cd04488">
    <property type="entry name" value="RecG_wedge_OBF"/>
    <property type="match status" value="1"/>
</dbReference>
<evidence type="ECO:0000256" key="2">
    <source>
        <dbReference type="ARBA" id="ARBA00022763"/>
    </source>
</evidence>
<dbReference type="InterPro" id="IPR001650">
    <property type="entry name" value="Helicase_C-like"/>
</dbReference>
<evidence type="ECO:0000313" key="11">
    <source>
        <dbReference type="EMBL" id="MCH6469917.1"/>
    </source>
</evidence>
<keyword evidence="3" id="KW-0378">Hydrolase</keyword>
<dbReference type="GO" id="GO:0004386">
    <property type="term" value="F:helicase activity"/>
    <property type="evidence" value="ECO:0007669"/>
    <property type="project" value="UniProtKB-KW"/>
</dbReference>
<dbReference type="CDD" id="cd17992">
    <property type="entry name" value="DEXHc_RecG"/>
    <property type="match status" value="1"/>
</dbReference>
<dbReference type="Pfam" id="PF00270">
    <property type="entry name" value="DEAD"/>
    <property type="match status" value="1"/>
</dbReference>
<dbReference type="Gene3D" id="3.40.50.300">
    <property type="entry name" value="P-loop containing nucleotide triphosphate hydrolases"/>
    <property type="match status" value="2"/>
</dbReference>
<evidence type="ECO:0000259" key="10">
    <source>
        <dbReference type="PROSITE" id="PS51194"/>
    </source>
</evidence>
<dbReference type="InterPro" id="IPR014001">
    <property type="entry name" value="Helicase_ATP-bd"/>
</dbReference>
<keyword evidence="5" id="KW-0067">ATP-binding</keyword>
<dbReference type="PANTHER" id="PTHR47964:SF1">
    <property type="entry name" value="ATP-DEPENDENT DNA HELICASE HOMOLOG RECG, CHLOROPLASTIC"/>
    <property type="match status" value="1"/>
</dbReference>
<evidence type="ECO:0000256" key="5">
    <source>
        <dbReference type="ARBA" id="ARBA00022840"/>
    </source>
</evidence>
<dbReference type="EMBL" id="JAKZBV010000001">
    <property type="protein sequence ID" value="MCH6469917.1"/>
    <property type="molecule type" value="Genomic_DNA"/>
</dbReference>
<evidence type="ECO:0000256" key="3">
    <source>
        <dbReference type="ARBA" id="ARBA00022801"/>
    </source>
</evidence>
<dbReference type="PROSITE" id="PS51192">
    <property type="entry name" value="HELICASE_ATP_BIND_1"/>
    <property type="match status" value="1"/>
</dbReference>
<feature type="domain" description="Helicase ATP-binding" evidence="9">
    <location>
        <begin position="289"/>
        <end position="463"/>
    </location>
</feature>
<dbReference type="Pfam" id="PF00271">
    <property type="entry name" value="Helicase_C"/>
    <property type="match status" value="1"/>
</dbReference>
<evidence type="ECO:0000256" key="8">
    <source>
        <dbReference type="ARBA" id="ARBA00049819"/>
    </source>
</evidence>
<gene>
    <name evidence="11" type="ORF">L0M17_07970</name>
</gene>
<dbReference type="Proteomes" id="UP001202922">
    <property type="component" value="Unassembled WGS sequence"/>
</dbReference>
<keyword evidence="12" id="KW-1185">Reference proteome</keyword>
<dbReference type="InterPro" id="IPR033454">
    <property type="entry name" value="RecG_wedge"/>
</dbReference>
<dbReference type="Gene3D" id="2.40.50.140">
    <property type="entry name" value="Nucleic acid-binding proteins"/>
    <property type="match status" value="1"/>
</dbReference>
<keyword evidence="4 11" id="KW-0347">Helicase</keyword>
<sequence length="748" mass="80277">MSTDRNTPLNRLIGARSGKKFADQLGIVTAGDLLDHFPRRYLARGELTPIRELPLDEDVTLVAQVVSSSNRRMTTRKGSITEVLVSDRPGQTQGPSTLSLTFFNGYQAAKQLTRGVIAMFSGKVGLYRGKLQLTNPIYELLDPDEFDADAAARLAGRPIPVYPATASIPSWTIAKAVGTVLGQLDLDSLPEALPPDIRLKYRLPRVSDAYRMIHEPEDDGAWRSAQRRFRYEEALVLQAALARRKAQHAALPSRPSPARRGGLLETFDSQLPFELTTGQREVGEVLERELAENHPMNRLLQGEVGSGKTVVALRAMLQVVDDGGQAALLAPTEVLAAQHYASIRATLGPLVRDGLLGGSGDDGVEVALLTGSQSAGEKKRSLLAAASGQAGIVVGTHALLSEHVQFADLGLVVVDEQHRFGVEQRDALRAKSLATPHLLVMTATPIPRTVAMTVFGDLETSVLRELPAGRSPIATHTVGLVENPAWERRIWQRAREEVDAGRQVYVVCPTIGAGGGDEGDLDVLDQATWGGTALAAPPALSPEVQPASVAEVAEQLGTEPALEGIRIGILHGRLDTEAKASAMRAFAAGETGILVATTVVEVGVDVPNATLMVILDADRFGIAQLHQLRGRVGRGGHAGTCLLVTRLEPGHPSRERLGAVSSSTDGFELAQKDLEFRREGDILGASQSGRRSTLRLLRVLRDGDVIASAREDALALVAEDPDLNQHVELADAIEDYLGPEKEVFLERG</sequence>
<dbReference type="InterPro" id="IPR011545">
    <property type="entry name" value="DEAD/DEAH_box_helicase_dom"/>
</dbReference>
<dbReference type="SUPFAM" id="SSF50249">
    <property type="entry name" value="Nucleic acid-binding proteins"/>
    <property type="match status" value="1"/>
</dbReference>
<proteinExistence type="predicted"/>
<dbReference type="Pfam" id="PF19833">
    <property type="entry name" value="RecG_dom3_C"/>
    <property type="match status" value="1"/>
</dbReference>
<keyword evidence="7" id="KW-0234">DNA repair</keyword>
<feature type="domain" description="Helicase C-terminal" evidence="10">
    <location>
        <begin position="520"/>
        <end position="675"/>
    </location>
</feature>
<organism evidence="11 12">
    <name type="scientific">Sinomonas terrae</name>
    <dbReference type="NCBI Taxonomy" id="2908838"/>
    <lineage>
        <taxon>Bacteria</taxon>
        <taxon>Bacillati</taxon>
        <taxon>Actinomycetota</taxon>
        <taxon>Actinomycetes</taxon>
        <taxon>Micrococcales</taxon>
        <taxon>Micrococcaceae</taxon>
        <taxon>Sinomonas</taxon>
    </lineage>
</organism>
<evidence type="ECO:0000256" key="6">
    <source>
        <dbReference type="ARBA" id="ARBA00023125"/>
    </source>
</evidence>
<protein>
    <recommendedName>
        <fullName evidence="8">Probable DNA 3'-5' helicase RecG</fullName>
    </recommendedName>
</protein>
<dbReference type="PROSITE" id="PS51194">
    <property type="entry name" value="HELICASE_CTER"/>
    <property type="match status" value="1"/>
</dbReference>
<dbReference type="InterPro" id="IPR027417">
    <property type="entry name" value="P-loop_NTPase"/>
</dbReference>
<dbReference type="SMART" id="SM00490">
    <property type="entry name" value="HELICc"/>
    <property type="match status" value="1"/>
</dbReference>
<dbReference type="Pfam" id="PF17191">
    <property type="entry name" value="RecG_wedge"/>
    <property type="match status" value="1"/>
</dbReference>